<name>A0A2H4JGH8_9CAUD</name>
<evidence type="ECO:0000313" key="1">
    <source>
        <dbReference type="EMBL" id="ASN73007.1"/>
    </source>
</evidence>
<reference evidence="1" key="1">
    <citation type="submission" date="2017-06" db="EMBL/GenBank/DDBJ databases">
        <title>Novel phages from South African skin metaviromes.</title>
        <authorList>
            <person name="van Zyl L.J."/>
            <person name="Abrahams Y."/>
            <person name="Stander E.A."/>
            <person name="Kirby B.M."/>
            <person name="Clavaud C."/>
            <person name="Farcet C."/>
            <person name="Breton L."/>
            <person name="Trindade M.I."/>
        </authorList>
    </citation>
    <scope>NUCLEOTIDE SEQUENCE</scope>
</reference>
<proteinExistence type="predicted"/>
<protein>
    <submittedName>
        <fullName evidence="1">Uncharacterized protein</fullName>
    </submittedName>
</protein>
<dbReference type="EMBL" id="MF417994">
    <property type="protein sequence ID" value="ASN73007.1"/>
    <property type="molecule type" value="Genomic_DNA"/>
</dbReference>
<gene>
    <name evidence="1" type="ORF">8F3_1</name>
</gene>
<sequence>MAQIPLGNFAQARALPEAPQNRVITVDNREQAQAAQQAASSVQNAALGVLDTINKEDQALARVKADNALIDRESQITTIATDLDEQMRTGKLSYDKAPEAYESAVSKLDPLETPGLDEAQQGELGNVLKRMQVRGFGKVQAAVAKGRIQAAQSDLVSRMDMLGKDAAMPGANVDQINARMDAEDIDVAGRLAFGETWASKKQEFKDGNWTTHATQRVIESRESIGSLQKLEHDLTAEDGFYAKKLDPEKRNQLLNTVSGRIFQVKEHQQRQAEMREMKAERILTQMDRQAATGVPPTPADQQRWKSALSGTSAAGEFNTRMQEMTQVQTLLRQPPAVAQQFIDRQRQQMQSNGASVAEQANLDRLQRAVDSNTKMMRETPLVFNAMRTGADVAPLDVSGIASPEGQQKLGDQIAERFDVVNSVRKAYGPDVNRNPWKPEEQVMLSSLIK</sequence>
<feature type="non-terminal residue" evidence="1">
    <location>
        <position position="449"/>
    </location>
</feature>
<organism evidence="1">
    <name type="scientific">uncultured Caudovirales phage</name>
    <dbReference type="NCBI Taxonomy" id="2100421"/>
    <lineage>
        <taxon>Viruses</taxon>
        <taxon>Duplodnaviria</taxon>
        <taxon>Heunggongvirae</taxon>
        <taxon>Uroviricota</taxon>
        <taxon>Caudoviricetes</taxon>
        <taxon>Peduoviridae</taxon>
        <taxon>Maltschvirus</taxon>
        <taxon>Maltschvirus maltsch</taxon>
    </lineage>
</organism>
<accession>A0A2H4JGH8</accession>